<name>A0A2S0VNG2_9ALTE</name>
<gene>
    <name evidence="3" type="ORF">C2869_04325</name>
</gene>
<dbReference type="EMBL" id="CP026604">
    <property type="protein sequence ID" value="AWB65712.1"/>
    <property type="molecule type" value="Genomic_DNA"/>
</dbReference>
<dbReference type="InterPro" id="IPR011519">
    <property type="entry name" value="UnbV_ASPIC"/>
</dbReference>
<evidence type="ECO:0000313" key="4">
    <source>
        <dbReference type="Proteomes" id="UP000244441"/>
    </source>
</evidence>
<dbReference type="InterPro" id="IPR013517">
    <property type="entry name" value="FG-GAP"/>
</dbReference>
<dbReference type="Gene3D" id="2.130.10.130">
    <property type="entry name" value="Integrin alpha, N-terminal"/>
    <property type="match status" value="2"/>
</dbReference>
<dbReference type="SUPFAM" id="SSF69318">
    <property type="entry name" value="Integrin alpha N-terminal domain"/>
    <property type="match status" value="2"/>
</dbReference>
<reference evidence="3 4" key="1">
    <citation type="submission" date="2018-01" db="EMBL/GenBank/DDBJ databases">
        <title>Genome sequence of a Cantenovulum-like bacteria.</title>
        <authorList>
            <person name="Tan W.R."/>
            <person name="Lau N.-S."/>
            <person name="Go F."/>
            <person name="Amirul A.-A.A."/>
        </authorList>
    </citation>
    <scope>NUCLEOTIDE SEQUENCE [LARGE SCALE GENOMIC DNA]</scope>
    <source>
        <strain evidence="3 4">CCB-QB4</strain>
    </source>
</reference>
<dbReference type="AlphaFoldDB" id="A0A2S0VNG2"/>
<dbReference type="PROSITE" id="PS51257">
    <property type="entry name" value="PROKAR_LIPOPROTEIN"/>
    <property type="match status" value="1"/>
</dbReference>
<sequence>MRHAIKRRFNPLAVVLFSLVVGGCSTPLDKSSPSFPSVVSNTQSLEHRVNIKDSTTKLVTIDLSITADYAHLSLLSGATLLIDNLDIPKSGQHKLTYLVDFPALGEQTLTFRSRGGKINLMSFDVKNIDNVNLPQFKDHSAAIGLKTDETFKYGGPSVGDVNNDGYLDFVTNNHNYVPTQLFTNHQGKSVSELRLFKHSLDFHGSALGDYDQDGDLDIMVAKGGANGTNPTSYQLLRNDNGKFKQVSNAAGINTPARGRSPRWVDFDLDGDLDLALFNAKTPMKKGAIQLFYRNQGDGTFEPVSVPGLETFNAERVLITDFNRDGKDDVVLYSPFSIWQGHGDFTFTNVTQQLVPKSVVNAKQVTAVTDVDVNNDGLIDLYLSRGLPHFQLSNKSIDFNPLTQQLDVRDQGKKGRTLITFDAGEQINLSHVDLVFRQYRGNYPIFLGKDKKRLVIKASGFQPNQIPEEMKTAPAQLTIQAEQAQGWADSQAENGFYLGYLGNGKWQMEWVRHKTIYWNVSFKLSGLTNVAYDWPANNRNVQDILLINQGDRFVNASQQWQIPKGGNHWGVTHGDFNNDGWTDLFVHRYGFLDDRVTDLMLLNMQGKRFAITTMHGAHDVNDPGHGDMGQAFDFDLDGQIDLLNGSEEEGHWYLYKNVSSNQGNNLLIHIGYSAKDGIDPLGAEVVVSLDDGTQLVRRVGSAGEVFSQGVINTLQFGIAKQSKVKKVSVVWRNGETKQLIKPKLNQRYSTDANNFNNG</sequence>
<dbReference type="RefSeq" id="WP_108601786.1">
    <property type="nucleotide sequence ID" value="NZ_CP026604.1"/>
</dbReference>
<keyword evidence="4" id="KW-1185">Reference proteome</keyword>
<protein>
    <recommendedName>
        <fullName evidence="2">ASPIC/UnbV domain-containing protein</fullName>
    </recommendedName>
</protein>
<dbReference type="Pfam" id="PF13517">
    <property type="entry name" value="FG-GAP_3"/>
    <property type="match status" value="2"/>
</dbReference>
<dbReference type="Pfam" id="PF07593">
    <property type="entry name" value="UnbV_ASPIC"/>
    <property type="match status" value="1"/>
</dbReference>
<evidence type="ECO:0000313" key="3">
    <source>
        <dbReference type="EMBL" id="AWB65712.1"/>
    </source>
</evidence>
<evidence type="ECO:0000256" key="1">
    <source>
        <dbReference type="ARBA" id="ARBA00022729"/>
    </source>
</evidence>
<accession>A0A2S0VNG2</accession>
<dbReference type="OrthoDB" id="100785at2"/>
<dbReference type="InterPro" id="IPR028994">
    <property type="entry name" value="Integrin_alpha_N"/>
</dbReference>
<proteinExistence type="predicted"/>
<dbReference type="InterPro" id="IPR027039">
    <property type="entry name" value="Crtac1"/>
</dbReference>
<evidence type="ECO:0000259" key="2">
    <source>
        <dbReference type="Pfam" id="PF07593"/>
    </source>
</evidence>
<organism evidence="3 4">
    <name type="scientific">Saccharobesus litoralis</name>
    <dbReference type="NCBI Taxonomy" id="2172099"/>
    <lineage>
        <taxon>Bacteria</taxon>
        <taxon>Pseudomonadati</taxon>
        <taxon>Pseudomonadota</taxon>
        <taxon>Gammaproteobacteria</taxon>
        <taxon>Alteromonadales</taxon>
        <taxon>Alteromonadaceae</taxon>
        <taxon>Saccharobesus</taxon>
    </lineage>
</organism>
<dbReference type="KEGG" id="cate:C2869_04325"/>
<dbReference type="PANTHER" id="PTHR16026:SF0">
    <property type="entry name" value="CARTILAGE ACIDIC PROTEIN 1"/>
    <property type="match status" value="1"/>
</dbReference>
<dbReference type="PANTHER" id="PTHR16026">
    <property type="entry name" value="CARTILAGE ACIDIC PROTEIN 1"/>
    <property type="match status" value="1"/>
</dbReference>
<dbReference type="Proteomes" id="UP000244441">
    <property type="component" value="Chromosome"/>
</dbReference>
<keyword evidence="1" id="KW-0732">Signal</keyword>
<feature type="domain" description="ASPIC/UnbV" evidence="2">
    <location>
        <begin position="680"/>
        <end position="747"/>
    </location>
</feature>